<organism evidence="2 3">
    <name type="scientific">Paramecium primaurelia</name>
    <dbReference type="NCBI Taxonomy" id="5886"/>
    <lineage>
        <taxon>Eukaryota</taxon>
        <taxon>Sar</taxon>
        <taxon>Alveolata</taxon>
        <taxon>Ciliophora</taxon>
        <taxon>Intramacronucleata</taxon>
        <taxon>Oligohymenophorea</taxon>
        <taxon>Peniculida</taxon>
        <taxon>Parameciidae</taxon>
        <taxon>Paramecium</taxon>
    </lineage>
</organism>
<sequence length="320" mass="37613">MSKDFIHPPCKRFGRTVFENTGFNTVRAHHSLQKDGCTRMESLKFLARKNCKIDASIILMGPKKHNILRFKPNKNLCINGWDYGEKQYETKEPNRDTLIEQIRNGDEIMKKLEDYDDKMREKNLYNFGYQDRFVQLISNQFKLPQNKEQKIQKILALKKQMRKINKQNQETLTKISQQDIEIVDSTSRMMSSTKRSNYQLPIYSENDSIIQKCDTENNLKSRETESPNLKSITDFKNKIFGNYIKRVSKQNSQPTLLSTQTSYRQHCKPLKNLLLCSGIQLGESKTNNNRDKSYYTRAVFFPTESNIAKHCSLQQSQYQF</sequence>
<evidence type="ECO:0000256" key="1">
    <source>
        <dbReference type="SAM" id="Coils"/>
    </source>
</evidence>
<keyword evidence="1" id="KW-0175">Coiled coil</keyword>
<gene>
    <name evidence="2" type="ORF">PPRIM_AZ9-3.1.T1310036</name>
</gene>
<feature type="coiled-coil region" evidence="1">
    <location>
        <begin position="147"/>
        <end position="174"/>
    </location>
</feature>
<proteinExistence type="predicted"/>
<comment type="caution">
    <text evidence="2">The sequence shown here is derived from an EMBL/GenBank/DDBJ whole genome shotgun (WGS) entry which is preliminary data.</text>
</comment>
<evidence type="ECO:0000313" key="2">
    <source>
        <dbReference type="EMBL" id="CAD8106532.1"/>
    </source>
</evidence>
<dbReference type="OMA" id="NCKIDAS"/>
<reference evidence="2" key="1">
    <citation type="submission" date="2021-01" db="EMBL/GenBank/DDBJ databases">
        <authorList>
            <consortium name="Genoscope - CEA"/>
            <person name="William W."/>
        </authorList>
    </citation>
    <scope>NUCLEOTIDE SEQUENCE</scope>
</reference>
<name>A0A8S1PTZ6_PARPR</name>
<protein>
    <submittedName>
        <fullName evidence="2">Uncharacterized protein</fullName>
    </submittedName>
</protein>
<dbReference type="Proteomes" id="UP000688137">
    <property type="component" value="Unassembled WGS sequence"/>
</dbReference>
<keyword evidence="3" id="KW-1185">Reference proteome</keyword>
<accession>A0A8S1PTZ6</accession>
<dbReference type="EMBL" id="CAJJDM010000134">
    <property type="protein sequence ID" value="CAD8106532.1"/>
    <property type="molecule type" value="Genomic_DNA"/>
</dbReference>
<evidence type="ECO:0000313" key="3">
    <source>
        <dbReference type="Proteomes" id="UP000688137"/>
    </source>
</evidence>
<dbReference type="AlphaFoldDB" id="A0A8S1PTZ6"/>